<dbReference type="PRINTS" id="PR01739">
    <property type="entry name" value="RELAXINR"/>
</dbReference>
<dbReference type="Pfam" id="PF00057">
    <property type="entry name" value="Ldl_recept_a"/>
    <property type="match status" value="1"/>
</dbReference>
<dbReference type="PANTHER" id="PTHR24372:SF80">
    <property type="entry name" value="FI21465P1-RELATED"/>
    <property type="match status" value="1"/>
</dbReference>
<dbReference type="InterPro" id="IPR023415">
    <property type="entry name" value="LDLR_class-A_CS"/>
</dbReference>
<dbReference type="Gene3D" id="1.20.1070.10">
    <property type="entry name" value="Rhodopsin 7-helix transmembrane proteins"/>
    <property type="match status" value="1"/>
</dbReference>
<dbReference type="InterPro" id="IPR001611">
    <property type="entry name" value="Leu-rich_rpt"/>
</dbReference>
<feature type="transmembrane region" description="Helical" evidence="16">
    <location>
        <begin position="526"/>
        <end position="547"/>
    </location>
</feature>
<dbReference type="GO" id="GO:0005886">
    <property type="term" value="C:plasma membrane"/>
    <property type="evidence" value="ECO:0007669"/>
    <property type="project" value="UniProtKB-SubCell"/>
</dbReference>
<feature type="domain" description="G-protein coupled receptors family 1 profile" evidence="18">
    <location>
        <begin position="421"/>
        <end position="681"/>
    </location>
</feature>
<evidence type="ECO:0000313" key="19">
    <source>
        <dbReference type="EMBL" id="CAG9854617.1"/>
    </source>
</evidence>
<dbReference type="PRINTS" id="PR00237">
    <property type="entry name" value="GPCRRHODOPSN"/>
</dbReference>
<dbReference type="EMBL" id="OU900094">
    <property type="protein sequence ID" value="CAG9854617.1"/>
    <property type="molecule type" value="Genomic_DNA"/>
</dbReference>
<organism evidence="19 20">
    <name type="scientific">Phyllotreta striolata</name>
    <name type="common">Striped flea beetle</name>
    <name type="synonym">Crioceris striolata</name>
    <dbReference type="NCBI Taxonomy" id="444603"/>
    <lineage>
        <taxon>Eukaryota</taxon>
        <taxon>Metazoa</taxon>
        <taxon>Ecdysozoa</taxon>
        <taxon>Arthropoda</taxon>
        <taxon>Hexapoda</taxon>
        <taxon>Insecta</taxon>
        <taxon>Pterygota</taxon>
        <taxon>Neoptera</taxon>
        <taxon>Endopterygota</taxon>
        <taxon>Coleoptera</taxon>
        <taxon>Polyphaga</taxon>
        <taxon>Cucujiformia</taxon>
        <taxon>Chrysomeloidea</taxon>
        <taxon>Chrysomelidae</taxon>
        <taxon>Galerucinae</taxon>
        <taxon>Alticini</taxon>
        <taxon>Phyllotreta</taxon>
    </lineage>
</organism>
<evidence type="ECO:0000256" key="12">
    <source>
        <dbReference type="ARBA" id="ARBA00023180"/>
    </source>
</evidence>
<dbReference type="InterPro" id="IPR003591">
    <property type="entry name" value="Leu-rich_rpt_typical-subtyp"/>
</dbReference>
<evidence type="ECO:0000256" key="5">
    <source>
        <dbReference type="ARBA" id="ARBA00022692"/>
    </source>
</evidence>
<evidence type="ECO:0000256" key="17">
    <source>
        <dbReference type="SAM" id="SignalP"/>
    </source>
</evidence>
<feature type="transmembrane region" description="Helical" evidence="16">
    <location>
        <begin position="441"/>
        <end position="462"/>
    </location>
</feature>
<feature type="transmembrane region" description="Helical" evidence="16">
    <location>
        <begin position="578"/>
        <end position="601"/>
    </location>
</feature>
<dbReference type="CDD" id="cd00112">
    <property type="entry name" value="LDLa"/>
    <property type="match status" value="1"/>
</dbReference>
<dbReference type="GO" id="GO:0008528">
    <property type="term" value="F:G protein-coupled peptide receptor activity"/>
    <property type="evidence" value="ECO:0007669"/>
    <property type="project" value="TreeGrafter"/>
</dbReference>
<dbReference type="Gene3D" id="3.80.10.10">
    <property type="entry name" value="Ribonuclease Inhibitor"/>
    <property type="match status" value="2"/>
</dbReference>
<dbReference type="GO" id="GO:0009755">
    <property type="term" value="P:hormone-mediated signaling pathway"/>
    <property type="evidence" value="ECO:0007669"/>
    <property type="project" value="TreeGrafter"/>
</dbReference>
<keyword evidence="9 16" id="KW-0472">Membrane</keyword>
<dbReference type="PROSITE" id="PS01209">
    <property type="entry name" value="LDLRA_1"/>
    <property type="match status" value="1"/>
</dbReference>
<dbReference type="PROSITE" id="PS00237">
    <property type="entry name" value="G_PROTEIN_RECEP_F1_1"/>
    <property type="match status" value="1"/>
</dbReference>
<evidence type="ECO:0000256" key="1">
    <source>
        <dbReference type="ARBA" id="ARBA00004651"/>
    </source>
</evidence>
<evidence type="ECO:0000259" key="18">
    <source>
        <dbReference type="PROSITE" id="PS50262"/>
    </source>
</evidence>
<dbReference type="SUPFAM" id="SSF57424">
    <property type="entry name" value="LDL receptor-like module"/>
    <property type="match status" value="1"/>
</dbReference>
<evidence type="ECO:0000256" key="10">
    <source>
        <dbReference type="ARBA" id="ARBA00023157"/>
    </source>
</evidence>
<protein>
    <recommendedName>
        <fullName evidence="18">G-protein coupled receptors family 1 profile domain-containing protein</fullName>
    </recommendedName>
</protein>
<keyword evidence="4" id="KW-0433">Leucine-rich repeat</keyword>
<dbReference type="PROSITE" id="PS50262">
    <property type="entry name" value="G_PROTEIN_RECEP_F1_2"/>
    <property type="match status" value="1"/>
</dbReference>
<feature type="disulfide bond" evidence="14">
    <location>
        <begin position="50"/>
        <end position="65"/>
    </location>
</feature>
<evidence type="ECO:0000256" key="11">
    <source>
        <dbReference type="ARBA" id="ARBA00023170"/>
    </source>
</evidence>
<keyword evidence="13 15" id="KW-0807">Transducer</keyword>
<dbReference type="InterPro" id="IPR032675">
    <property type="entry name" value="LRR_dom_sf"/>
</dbReference>
<accession>A0A9N9TF74</accession>
<keyword evidence="3" id="KW-1003">Cell membrane</keyword>
<keyword evidence="12" id="KW-0325">Glycoprotein</keyword>
<evidence type="ECO:0000256" key="13">
    <source>
        <dbReference type="ARBA" id="ARBA00023224"/>
    </source>
</evidence>
<dbReference type="Pfam" id="PF00001">
    <property type="entry name" value="7tm_1"/>
    <property type="match status" value="1"/>
</dbReference>
<evidence type="ECO:0000256" key="9">
    <source>
        <dbReference type="ARBA" id="ARBA00023136"/>
    </source>
</evidence>
<dbReference type="SMART" id="SM00369">
    <property type="entry name" value="LRR_TYP"/>
    <property type="match status" value="8"/>
</dbReference>
<keyword evidence="6" id="KW-0677">Repeat</keyword>
<keyword evidence="10 14" id="KW-1015">Disulfide bond</keyword>
<evidence type="ECO:0000256" key="2">
    <source>
        <dbReference type="ARBA" id="ARBA00010663"/>
    </source>
</evidence>
<evidence type="ECO:0000256" key="15">
    <source>
        <dbReference type="RuleBase" id="RU000688"/>
    </source>
</evidence>
<dbReference type="Gene3D" id="4.10.400.10">
    <property type="entry name" value="Low-density Lipoprotein Receptor"/>
    <property type="match status" value="1"/>
</dbReference>
<feature type="transmembrane region" description="Helical" evidence="16">
    <location>
        <begin position="411"/>
        <end position="429"/>
    </location>
</feature>
<dbReference type="SUPFAM" id="SSF52058">
    <property type="entry name" value="L domain-like"/>
    <property type="match status" value="1"/>
</dbReference>
<keyword evidence="17" id="KW-0732">Signal</keyword>
<dbReference type="PROSITE" id="PS51450">
    <property type="entry name" value="LRR"/>
    <property type="match status" value="2"/>
</dbReference>
<dbReference type="SMART" id="SM00365">
    <property type="entry name" value="LRR_SD22"/>
    <property type="match status" value="5"/>
</dbReference>
<dbReference type="PANTHER" id="PTHR24372">
    <property type="entry name" value="GLYCOPROTEIN HORMONE RECEPTOR"/>
    <property type="match status" value="1"/>
</dbReference>
<dbReference type="InterPro" id="IPR008112">
    <property type="entry name" value="Relaxin_rcpt"/>
</dbReference>
<dbReference type="Pfam" id="PF13855">
    <property type="entry name" value="LRR_8"/>
    <property type="match status" value="2"/>
</dbReference>
<dbReference type="InterPro" id="IPR002172">
    <property type="entry name" value="LDrepeatLR_classA_rpt"/>
</dbReference>
<keyword evidence="11 15" id="KW-0675">Receptor</keyword>
<comment type="similarity">
    <text evidence="2 15">Belongs to the G-protein coupled receptor 1 family.</text>
</comment>
<keyword evidence="7 16" id="KW-1133">Transmembrane helix</keyword>
<dbReference type="PROSITE" id="PS50068">
    <property type="entry name" value="LDLRA_2"/>
    <property type="match status" value="1"/>
</dbReference>
<dbReference type="SMART" id="SM00192">
    <property type="entry name" value="LDLa"/>
    <property type="match status" value="1"/>
</dbReference>
<dbReference type="Proteomes" id="UP001153712">
    <property type="component" value="Chromosome 1"/>
</dbReference>
<feature type="chain" id="PRO_5040232318" description="G-protein coupled receptors family 1 profile domain-containing protein" evidence="17">
    <location>
        <begin position="19"/>
        <end position="755"/>
    </location>
</feature>
<evidence type="ECO:0000256" key="4">
    <source>
        <dbReference type="ARBA" id="ARBA00022614"/>
    </source>
</evidence>
<keyword evidence="8 15" id="KW-0297">G-protein coupled receptor</keyword>
<comment type="caution">
    <text evidence="14">Lacks conserved residue(s) required for the propagation of feature annotation.</text>
</comment>
<comment type="subcellular location">
    <subcellularLocation>
        <location evidence="1">Cell membrane</location>
        <topology evidence="1">Multi-pass membrane protein</topology>
    </subcellularLocation>
</comment>
<evidence type="ECO:0000313" key="20">
    <source>
        <dbReference type="Proteomes" id="UP001153712"/>
    </source>
</evidence>
<reference evidence="19" key="1">
    <citation type="submission" date="2022-01" db="EMBL/GenBank/DDBJ databases">
        <authorList>
            <person name="King R."/>
        </authorList>
    </citation>
    <scope>NUCLEOTIDE SEQUENCE</scope>
</reference>
<sequence length="755" mass="85541">MFILIGLSLAFSIDCIKAAEFMKTIPKGICTDGYFQCANHTICVPQHQNCDGKDDCPNGSDEQACDDQHDDEYYDHLFRKNPAAEQDDWSGNICSFVYNGTCQCRNEDLYCTHQNLDSVPDDLPSAKIYLLDLTGNNFKNLTPESMKYLSEPVEKMMLRYCNIEEIHERAFFQLQDTTSLYLDNNYIKFIPKNIFPIRNKLQLLSFMFNHITKISTDAFANLKHLIELDLRSNKISEIDSEVFEPLVNLKILYLQKNAISHVKVNSFPNLPLVQLSLMENKINEMDPGCFSNLTSLKSLFLSTNRLTELKNGTFANLSSLEALTLNNNFIKSIELGVFEDVPNLQSLKLDGNQFRSLDKRILESSLNLETIYFDRFEMCSGAQHVRNCYPKGDGISDQEHMLANPVLRTCVWVMGAIGCTGNLIVLLCRRFAPKTNIVHSLYLRNLALSDLLMGIYLFIIAAGDSHYRGVYLKFEYNWRHSYTCKLCGFLSTLSCESSVLILTLVTWDRFISVTQPLARKQPSMKMALVTLITLWCFSTIIALAPLVDFTKEYFGEEFYGNNGVCLSLHIHEPYAKGWQYSAAMFILINAFALVFICYAYFRMINEIKSSGVACRSTRQSQDTDKVAQRFGIIVITDCLCWVPVILVKIVALSGISIHQDLYAWLAIFVLPINSALNPVLYTLTTTIFKKQIRKMMNSCCRKGADQQHTATDSGFSLSFGVFPIRGSTKRILGYRGTQTSSLTGSKTSCKRSTAV</sequence>
<dbReference type="InterPro" id="IPR017452">
    <property type="entry name" value="GPCR_Rhodpsn_7TM"/>
</dbReference>
<keyword evidence="5 15" id="KW-0812">Transmembrane</keyword>
<dbReference type="CDD" id="cd15137">
    <property type="entry name" value="7tmA_Relaxin_R"/>
    <property type="match status" value="1"/>
</dbReference>
<feature type="transmembrane region" description="Helical" evidence="16">
    <location>
        <begin position="482"/>
        <end position="505"/>
    </location>
</feature>
<dbReference type="AlphaFoldDB" id="A0A9N9TF74"/>
<dbReference type="SUPFAM" id="SSF81321">
    <property type="entry name" value="Family A G protein-coupled receptor-like"/>
    <property type="match status" value="1"/>
</dbReference>
<feature type="transmembrane region" description="Helical" evidence="16">
    <location>
        <begin position="630"/>
        <end position="655"/>
    </location>
</feature>
<gene>
    <name evidence="19" type="ORF">PHYEVI_LOCUS1078</name>
</gene>
<dbReference type="InterPro" id="IPR036055">
    <property type="entry name" value="LDL_receptor-like_sf"/>
</dbReference>
<feature type="signal peptide" evidence="17">
    <location>
        <begin position="1"/>
        <end position="18"/>
    </location>
</feature>
<keyword evidence="20" id="KW-1185">Reference proteome</keyword>
<proteinExistence type="inferred from homology"/>
<dbReference type="OrthoDB" id="2101615at2759"/>
<evidence type="ECO:0000256" key="3">
    <source>
        <dbReference type="ARBA" id="ARBA00022475"/>
    </source>
</evidence>
<evidence type="ECO:0000256" key="8">
    <source>
        <dbReference type="ARBA" id="ARBA00023040"/>
    </source>
</evidence>
<dbReference type="InterPro" id="IPR000276">
    <property type="entry name" value="GPCR_Rhodpsn"/>
</dbReference>
<feature type="transmembrane region" description="Helical" evidence="16">
    <location>
        <begin position="661"/>
        <end position="688"/>
    </location>
</feature>
<evidence type="ECO:0000256" key="16">
    <source>
        <dbReference type="SAM" id="Phobius"/>
    </source>
</evidence>
<name>A0A9N9TF74_PHYSR</name>
<evidence type="ECO:0000256" key="14">
    <source>
        <dbReference type="PROSITE-ProRule" id="PRU00124"/>
    </source>
</evidence>
<evidence type="ECO:0000256" key="7">
    <source>
        <dbReference type="ARBA" id="ARBA00022989"/>
    </source>
</evidence>
<dbReference type="GO" id="GO:0007189">
    <property type="term" value="P:adenylate cyclase-activating G protein-coupled receptor signaling pathway"/>
    <property type="evidence" value="ECO:0007669"/>
    <property type="project" value="TreeGrafter"/>
</dbReference>
<evidence type="ECO:0000256" key="6">
    <source>
        <dbReference type="ARBA" id="ARBA00022737"/>
    </source>
</evidence>
<dbReference type="FunFam" id="1.20.1070.10:FF:000023">
    <property type="entry name" value="Relaxin family peptide receptor 1"/>
    <property type="match status" value="1"/>
</dbReference>